<protein>
    <submittedName>
        <fullName evidence="1">Predicted protein</fullName>
    </submittedName>
</protein>
<accession>F2E1V3</accession>
<dbReference type="EMBL" id="AK370124">
    <property type="protein sequence ID" value="BAK01325.1"/>
    <property type="molecule type" value="mRNA"/>
</dbReference>
<evidence type="ECO:0000313" key="1">
    <source>
        <dbReference type="EMBL" id="BAK01325.1"/>
    </source>
</evidence>
<sequence length="72" mass="8341">MQSLEKNSRRGALGHTSKDVRGRHNCIVWWRAPQDRNSRGEPDTAAPCLVRRVTSPSSCYGRQEKESEQWRM</sequence>
<organism evidence="1">
    <name type="scientific">Hordeum vulgare subsp. vulgare</name>
    <name type="common">Domesticated barley</name>
    <dbReference type="NCBI Taxonomy" id="112509"/>
    <lineage>
        <taxon>Eukaryota</taxon>
        <taxon>Viridiplantae</taxon>
        <taxon>Streptophyta</taxon>
        <taxon>Embryophyta</taxon>
        <taxon>Tracheophyta</taxon>
        <taxon>Spermatophyta</taxon>
        <taxon>Magnoliopsida</taxon>
        <taxon>Liliopsida</taxon>
        <taxon>Poales</taxon>
        <taxon>Poaceae</taxon>
        <taxon>BOP clade</taxon>
        <taxon>Pooideae</taxon>
        <taxon>Triticodae</taxon>
        <taxon>Triticeae</taxon>
        <taxon>Hordeinae</taxon>
        <taxon>Hordeum</taxon>
    </lineage>
</organism>
<proteinExistence type="evidence at transcript level"/>
<reference evidence="1" key="1">
    <citation type="journal article" date="2011" name="Plant Physiol.">
        <title>Comprehensive sequence analysis of 24,783 barley full-length cDNAs derived from 12 clone libraries.</title>
        <authorList>
            <person name="Matsumoto T."/>
            <person name="Tanaka T."/>
            <person name="Sakai H."/>
            <person name="Amano N."/>
            <person name="Kanamori H."/>
            <person name="Kurita K."/>
            <person name="Kikuta A."/>
            <person name="Kamiya K."/>
            <person name="Yamamoto M."/>
            <person name="Ikawa H."/>
            <person name="Fujii N."/>
            <person name="Hori K."/>
            <person name="Itoh T."/>
            <person name="Sato K."/>
        </authorList>
    </citation>
    <scope>NUCLEOTIDE SEQUENCE</scope>
    <source>
        <tissue evidence="1">Shoot and root</tissue>
    </source>
</reference>
<name>F2E1V3_HORVV</name>
<dbReference type="AlphaFoldDB" id="F2E1V3"/>